<protein>
    <submittedName>
        <fullName evidence="2">C-type lectin domain-containing protein</fullName>
    </submittedName>
</protein>
<name>A0A0M3HPN5_ASCLU</name>
<evidence type="ECO:0000313" key="1">
    <source>
        <dbReference type="Proteomes" id="UP000036681"/>
    </source>
</evidence>
<dbReference type="Proteomes" id="UP000036681">
    <property type="component" value="Unplaced"/>
</dbReference>
<proteinExistence type="predicted"/>
<accession>A0A0M3HPN5</accession>
<dbReference type="WBParaSite" id="ALUE_0000390201-mRNA-1">
    <property type="protein sequence ID" value="ALUE_0000390201-mRNA-1"/>
    <property type="gene ID" value="ALUE_0000390201"/>
</dbReference>
<evidence type="ECO:0000313" key="2">
    <source>
        <dbReference type="WBParaSite" id="ALUE_0000390201-mRNA-1"/>
    </source>
</evidence>
<keyword evidence="1" id="KW-1185">Reference proteome</keyword>
<organism evidence="1 2">
    <name type="scientific">Ascaris lumbricoides</name>
    <name type="common">Giant roundworm</name>
    <dbReference type="NCBI Taxonomy" id="6252"/>
    <lineage>
        <taxon>Eukaryota</taxon>
        <taxon>Metazoa</taxon>
        <taxon>Ecdysozoa</taxon>
        <taxon>Nematoda</taxon>
        <taxon>Chromadorea</taxon>
        <taxon>Rhabditida</taxon>
        <taxon>Spirurina</taxon>
        <taxon>Ascaridomorpha</taxon>
        <taxon>Ascaridoidea</taxon>
        <taxon>Ascarididae</taxon>
        <taxon>Ascaris</taxon>
    </lineage>
</organism>
<sequence>MGGWYTLSSSAYNGQVLVDGDAVTQRWNDDVDQLDEQCSSAVDMTHESDDDDLLDVACCTLSSNTRWAPGRC</sequence>
<reference evidence="2" key="1">
    <citation type="submission" date="2017-02" db="UniProtKB">
        <authorList>
            <consortium name="WormBaseParasite"/>
        </authorList>
    </citation>
    <scope>IDENTIFICATION</scope>
</reference>
<dbReference type="AlphaFoldDB" id="A0A0M3HPN5"/>